<dbReference type="STRING" id="349161.Dred_3256"/>
<dbReference type="InterPro" id="IPR011032">
    <property type="entry name" value="GroES-like_sf"/>
</dbReference>
<proteinExistence type="inferred from homology"/>
<comment type="cofactor">
    <cofactor evidence="4">
        <name>Zn(2+)</name>
        <dbReference type="ChEBI" id="CHEBI:29105"/>
    </cofactor>
</comment>
<dbReference type="GO" id="GO:0008270">
    <property type="term" value="F:zinc ion binding"/>
    <property type="evidence" value="ECO:0007669"/>
    <property type="project" value="InterPro"/>
</dbReference>
<dbReference type="HOGENOM" id="CLU_026673_11_0_9"/>
<dbReference type="EMBL" id="CP000612">
    <property type="protein sequence ID" value="ABO51756.1"/>
    <property type="molecule type" value="Genomic_DNA"/>
</dbReference>
<dbReference type="GO" id="GO:0016491">
    <property type="term" value="F:oxidoreductase activity"/>
    <property type="evidence" value="ECO:0007669"/>
    <property type="project" value="UniProtKB-KW"/>
</dbReference>
<dbReference type="PANTHER" id="PTHR43401">
    <property type="entry name" value="L-THREONINE 3-DEHYDROGENASE"/>
    <property type="match status" value="1"/>
</dbReference>
<feature type="domain" description="Enoyl reductase (ER)" evidence="5">
    <location>
        <begin position="7"/>
        <end position="343"/>
    </location>
</feature>
<evidence type="ECO:0000259" key="5">
    <source>
        <dbReference type="SMART" id="SM00829"/>
    </source>
</evidence>
<dbReference type="Pfam" id="PF08240">
    <property type="entry name" value="ADH_N"/>
    <property type="match status" value="1"/>
</dbReference>
<evidence type="ECO:0000256" key="1">
    <source>
        <dbReference type="ARBA" id="ARBA00022723"/>
    </source>
</evidence>
<dbReference type="InterPro" id="IPR013149">
    <property type="entry name" value="ADH-like_C"/>
</dbReference>
<dbReference type="Pfam" id="PF00107">
    <property type="entry name" value="ADH_zinc_N"/>
    <property type="match status" value="1"/>
</dbReference>
<dbReference type="SMART" id="SM00829">
    <property type="entry name" value="PKS_ER"/>
    <property type="match status" value="1"/>
</dbReference>
<dbReference type="Proteomes" id="UP000001556">
    <property type="component" value="Chromosome"/>
</dbReference>
<dbReference type="InterPro" id="IPR002328">
    <property type="entry name" value="ADH_Zn_CS"/>
</dbReference>
<sequence>MKAFLLEQANNLVLKTIEIPRCKAGEVLVKVAACGICRTDMKSYRLGHRDLHLPRILGHEIAGTVVEIGAGVTEVHCGERVQVSPGLPCGVCPNCLTGLNHLCPNIEIMGFHYDGGFAEYVLIPSKGVKAKVLNKLPDHFPIELAALTEPLACCINIQESMDIGSGDTIIIFGAGPVGILNAKLAKLRGAKNIAIFDVNKKRLHQAAGFAFCHLFNPLEQDPVKVVRELTDGTGAEAVIPCCPDIAAFRQGLSILRKRGKFGFFSGLVGEHAVSVGELNNFHYKEIRLFGAYGCSSEHNKKALLLLSSGMLEVDNLITKIIPLEDIKEGLRMVEKLAELKIVVKC</sequence>
<evidence type="ECO:0000256" key="2">
    <source>
        <dbReference type="ARBA" id="ARBA00022833"/>
    </source>
</evidence>
<dbReference type="InterPro" id="IPR050129">
    <property type="entry name" value="Zn_alcohol_dh"/>
</dbReference>
<dbReference type="OrthoDB" id="9769198at2"/>
<keyword evidence="3" id="KW-0560">Oxidoreductase</keyword>
<gene>
    <name evidence="6" type="ordered locus">Dred_3256</name>
</gene>
<keyword evidence="2 4" id="KW-0862">Zinc</keyword>
<dbReference type="Gene3D" id="3.90.180.10">
    <property type="entry name" value="Medium-chain alcohol dehydrogenases, catalytic domain"/>
    <property type="match status" value="1"/>
</dbReference>
<dbReference type="eggNOG" id="COG1063">
    <property type="taxonomic scope" value="Bacteria"/>
</dbReference>
<dbReference type="InterPro" id="IPR020843">
    <property type="entry name" value="ER"/>
</dbReference>
<reference evidence="6 7" key="1">
    <citation type="submission" date="2007-03" db="EMBL/GenBank/DDBJ databases">
        <title>Complete sequence of Desulfotomaculum reducens MI-1.</title>
        <authorList>
            <consortium name="US DOE Joint Genome Institute"/>
            <person name="Copeland A."/>
            <person name="Lucas S."/>
            <person name="Lapidus A."/>
            <person name="Barry K."/>
            <person name="Detter J.C."/>
            <person name="Glavina del Rio T."/>
            <person name="Hammon N."/>
            <person name="Israni S."/>
            <person name="Dalin E."/>
            <person name="Tice H."/>
            <person name="Pitluck S."/>
            <person name="Sims D."/>
            <person name="Brettin T."/>
            <person name="Bruce D."/>
            <person name="Han C."/>
            <person name="Tapia R."/>
            <person name="Schmutz J."/>
            <person name="Larimer F."/>
            <person name="Land M."/>
            <person name="Hauser L."/>
            <person name="Kyrpides N."/>
            <person name="Kim E."/>
            <person name="Tebo B.M."/>
            <person name="Richardson P."/>
        </authorList>
    </citation>
    <scope>NUCLEOTIDE SEQUENCE [LARGE SCALE GENOMIC DNA]</scope>
    <source>
        <strain evidence="6 7">MI-1</strain>
    </source>
</reference>
<dbReference type="InterPro" id="IPR013154">
    <property type="entry name" value="ADH-like_N"/>
</dbReference>
<dbReference type="SUPFAM" id="SSF50129">
    <property type="entry name" value="GroES-like"/>
    <property type="match status" value="1"/>
</dbReference>
<evidence type="ECO:0000256" key="4">
    <source>
        <dbReference type="RuleBase" id="RU361277"/>
    </source>
</evidence>
<dbReference type="Gene3D" id="3.40.50.720">
    <property type="entry name" value="NAD(P)-binding Rossmann-like Domain"/>
    <property type="match status" value="1"/>
</dbReference>
<accession>A4J9K3</accession>
<dbReference type="PANTHER" id="PTHR43401:SF2">
    <property type="entry name" value="L-THREONINE 3-DEHYDROGENASE"/>
    <property type="match status" value="1"/>
</dbReference>
<keyword evidence="1 4" id="KW-0479">Metal-binding</keyword>
<dbReference type="CDD" id="cd08235">
    <property type="entry name" value="iditol_2_DH_like"/>
    <property type="match status" value="1"/>
</dbReference>
<dbReference type="PROSITE" id="PS00059">
    <property type="entry name" value="ADH_ZINC"/>
    <property type="match status" value="1"/>
</dbReference>
<protein>
    <submittedName>
        <fullName evidence="6">Alcohol dehydrogenase GroES domain protein</fullName>
    </submittedName>
</protein>
<evidence type="ECO:0000313" key="6">
    <source>
        <dbReference type="EMBL" id="ABO51756.1"/>
    </source>
</evidence>
<dbReference type="InterPro" id="IPR036291">
    <property type="entry name" value="NAD(P)-bd_dom_sf"/>
</dbReference>
<dbReference type="AlphaFoldDB" id="A4J9K3"/>
<dbReference type="SUPFAM" id="SSF51735">
    <property type="entry name" value="NAD(P)-binding Rossmann-fold domains"/>
    <property type="match status" value="1"/>
</dbReference>
<dbReference type="KEGG" id="drm:Dred_3256"/>
<dbReference type="RefSeq" id="WP_011879541.1">
    <property type="nucleotide sequence ID" value="NC_009253.1"/>
</dbReference>
<organism evidence="6 7">
    <name type="scientific">Desulforamulus reducens (strain ATCC BAA-1160 / DSM 100696 / MI-1)</name>
    <name type="common">Desulfotomaculum reducens</name>
    <dbReference type="NCBI Taxonomy" id="349161"/>
    <lineage>
        <taxon>Bacteria</taxon>
        <taxon>Bacillati</taxon>
        <taxon>Bacillota</taxon>
        <taxon>Clostridia</taxon>
        <taxon>Eubacteriales</taxon>
        <taxon>Peptococcaceae</taxon>
        <taxon>Desulforamulus</taxon>
    </lineage>
</organism>
<name>A4J9K3_DESRM</name>
<evidence type="ECO:0000313" key="7">
    <source>
        <dbReference type="Proteomes" id="UP000001556"/>
    </source>
</evidence>
<keyword evidence="7" id="KW-1185">Reference proteome</keyword>
<evidence type="ECO:0000256" key="3">
    <source>
        <dbReference type="ARBA" id="ARBA00023002"/>
    </source>
</evidence>
<comment type="similarity">
    <text evidence="4">Belongs to the zinc-containing alcohol dehydrogenase family.</text>
</comment>